<keyword evidence="2" id="KW-1185">Reference proteome</keyword>
<dbReference type="InterPro" id="IPR010980">
    <property type="entry name" value="Cyt_c/b562"/>
</dbReference>
<organism evidence="1 2">
    <name type="scientific">Dokdonella ginsengisoli</name>
    <dbReference type="NCBI Taxonomy" id="363846"/>
    <lineage>
        <taxon>Bacteria</taxon>
        <taxon>Pseudomonadati</taxon>
        <taxon>Pseudomonadota</taxon>
        <taxon>Gammaproteobacteria</taxon>
        <taxon>Lysobacterales</taxon>
        <taxon>Rhodanobacteraceae</taxon>
        <taxon>Dokdonella</taxon>
    </lineage>
</organism>
<dbReference type="EMBL" id="JBHSHD010000007">
    <property type="protein sequence ID" value="MFC4820548.1"/>
    <property type="molecule type" value="Genomic_DNA"/>
</dbReference>
<dbReference type="Gene3D" id="1.20.120.10">
    <property type="entry name" value="Cytochrome c/b562"/>
    <property type="match status" value="1"/>
</dbReference>
<dbReference type="Proteomes" id="UP001595886">
    <property type="component" value="Unassembled WGS sequence"/>
</dbReference>
<sequence length="130" mass="14253">MRYLLCLAGGVLIGALLALTAASTLQRRNAWPRAVMNVMQHELGQARETLRLGRCADASLTVSRSHLALLSDDLERALLDPGTKDRVFAKYAQDLRDTVAAWDPQAECGRQAEALSAVSQACDACHRDYR</sequence>
<proteinExistence type="predicted"/>
<evidence type="ECO:0000313" key="1">
    <source>
        <dbReference type="EMBL" id="MFC4820548.1"/>
    </source>
</evidence>
<dbReference type="RefSeq" id="WP_380020408.1">
    <property type="nucleotide sequence ID" value="NZ_JBHSHD010000007.1"/>
</dbReference>
<evidence type="ECO:0000313" key="2">
    <source>
        <dbReference type="Proteomes" id="UP001595886"/>
    </source>
</evidence>
<comment type="caution">
    <text evidence="1">The sequence shown here is derived from an EMBL/GenBank/DDBJ whole genome shotgun (WGS) entry which is preliminary data.</text>
</comment>
<reference evidence="2" key="1">
    <citation type="journal article" date="2019" name="Int. J. Syst. Evol. Microbiol.">
        <title>The Global Catalogue of Microorganisms (GCM) 10K type strain sequencing project: providing services to taxonomists for standard genome sequencing and annotation.</title>
        <authorList>
            <consortium name="The Broad Institute Genomics Platform"/>
            <consortium name="The Broad Institute Genome Sequencing Center for Infectious Disease"/>
            <person name="Wu L."/>
            <person name="Ma J."/>
        </authorList>
    </citation>
    <scope>NUCLEOTIDE SEQUENCE [LARGE SCALE GENOMIC DNA]</scope>
    <source>
        <strain evidence="2">CCUG 30340</strain>
    </source>
</reference>
<accession>A0ABV9QT63</accession>
<protein>
    <recommendedName>
        <fullName evidence="3">Cytochrome c</fullName>
    </recommendedName>
</protein>
<dbReference type="SUPFAM" id="SSF47175">
    <property type="entry name" value="Cytochromes"/>
    <property type="match status" value="1"/>
</dbReference>
<name>A0ABV9QT63_9GAMM</name>
<gene>
    <name evidence="1" type="ORF">ACFO6Q_09445</name>
</gene>
<evidence type="ECO:0008006" key="3">
    <source>
        <dbReference type="Google" id="ProtNLM"/>
    </source>
</evidence>